<dbReference type="Pfam" id="PF00704">
    <property type="entry name" value="Glyco_hydro_18"/>
    <property type="match status" value="1"/>
</dbReference>
<proteinExistence type="predicted"/>
<feature type="domain" description="LysM" evidence="3">
    <location>
        <begin position="51"/>
        <end position="95"/>
    </location>
</feature>
<evidence type="ECO:0000256" key="1">
    <source>
        <dbReference type="ARBA" id="ARBA00022801"/>
    </source>
</evidence>
<feature type="domain" description="GH18" evidence="4">
    <location>
        <begin position="103"/>
        <end position="427"/>
    </location>
</feature>
<keyword evidence="2" id="KW-0326">Glycosidase</keyword>
<sequence length="427" mass="49055">MQIHVVKPGDTLSKVARAYGVSAQEIVEANEIPDPSRLAVGQTFVIPIRGRYHFLQPGESLWSIGRRYNVSVEELVRINNIQNPNTLPVGLRLYLPQRPKMIVETNAYIDPRMTRGSSAEDVDKVGEHLTYLAIFTYAVNREGNLTPVDDQPSINAAYKDRVLPLLVLTNFEEGQFSTEIATAILTSEAMQDRVLNQALQIMNEKGYRGLDFDFEYLGAQNRVRYVHFLEKARQLLKPRGYYISAALAPKYRAEQKGVLYEGHDYQLIGQVVDFIFFMTYEWGWSGGKPMAVSPLPQMRNVMEYAVSVVPKEKIMMGMPLYGYDWTLPYVEGGKFARSISPQRALQLAVRYGATINYDRVSQAPWFRYTDEQGKQHEVWFEDARSMQAKFDLVKELGIRGFYYWVLGNDFPQNWLLIEDNFVVRKLI</sequence>
<dbReference type="InterPro" id="IPR029070">
    <property type="entry name" value="Chitinase_insertion_sf"/>
</dbReference>
<dbReference type="STRING" id="1121419.SAMN05443529_1517"/>
<accession>A0A1G8LNE5</accession>
<dbReference type="CDD" id="cd02874">
    <property type="entry name" value="GH18_CFLE_spore_hydrolase"/>
    <property type="match status" value="1"/>
</dbReference>
<dbReference type="PROSITE" id="PS51782">
    <property type="entry name" value="LYSM"/>
    <property type="match status" value="2"/>
</dbReference>
<evidence type="ECO:0000313" key="6">
    <source>
        <dbReference type="Proteomes" id="UP000198656"/>
    </source>
</evidence>
<dbReference type="GO" id="GO:0016798">
    <property type="term" value="F:hydrolase activity, acting on glycosyl bonds"/>
    <property type="evidence" value="ECO:0007669"/>
    <property type="project" value="UniProtKB-KW"/>
</dbReference>
<feature type="domain" description="LysM" evidence="3">
    <location>
        <begin position="2"/>
        <end position="46"/>
    </location>
</feature>
<gene>
    <name evidence="5" type="ORF">SAMN05443529_1517</name>
</gene>
<dbReference type="GO" id="GO:0012505">
    <property type="term" value="C:endomembrane system"/>
    <property type="evidence" value="ECO:0007669"/>
    <property type="project" value="TreeGrafter"/>
</dbReference>
<evidence type="ECO:0000256" key="2">
    <source>
        <dbReference type="ARBA" id="ARBA00023295"/>
    </source>
</evidence>
<evidence type="ECO:0000259" key="4">
    <source>
        <dbReference type="PROSITE" id="PS51910"/>
    </source>
</evidence>
<protein>
    <submittedName>
        <fullName evidence="5">Spore germination protein</fullName>
    </submittedName>
</protein>
<dbReference type="InterPro" id="IPR017853">
    <property type="entry name" value="GH"/>
</dbReference>
<dbReference type="CDD" id="cd00118">
    <property type="entry name" value="LysM"/>
    <property type="match status" value="2"/>
</dbReference>
<dbReference type="GO" id="GO:0005975">
    <property type="term" value="P:carbohydrate metabolic process"/>
    <property type="evidence" value="ECO:0007669"/>
    <property type="project" value="InterPro"/>
</dbReference>
<keyword evidence="1" id="KW-0378">Hydrolase</keyword>
<dbReference type="InterPro" id="IPR041704">
    <property type="entry name" value="CFLE_GH18"/>
</dbReference>
<evidence type="ECO:0000259" key="3">
    <source>
        <dbReference type="PROSITE" id="PS51782"/>
    </source>
</evidence>
<dbReference type="AlphaFoldDB" id="A0A1G8LNE5"/>
<dbReference type="Gene3D" id="3.20.20.80">
    <property type="entry name" value="Glycosidases"/>
    <property type="match status" value="1"/>
</dbReference>
<dbReference type="Gene3D" id="3.10.350.10">
    <property type="entry name" value="LysM domain"/>
    <property type="match status" value="2"/>
</dbReference>
<reference evidence="6" key="1">
    <citation type="submission" date="2016-10" db="EMBL/GenBank/DDBJ databases">
        <authorList>
            <person name="Varghese N."/>
            <person name="Submissions S."/>
        </authorList>
    </citation>
    <scope>NUCLEOTIDE SEQUENCE [LARGE SCALE GENOMIC DNA]</scope>
    <source>
        <strain evidence="6">DSM 8344</strain>
    </source>
</reference>
<dbReference type="InterPro" id="IPR001223">
    <property type="entry name" value="Glyco_hydro18_cat"/>
</dbReference>
<dbReference type="RefSeq" id="WP_092335829.1">
    <property type="nucleotide sequence ID" value="NZ_FNCP01000051.1"/>
</dbReference>
<dbReference type="Proteomes" id="UP000198656">
    <property type="component" value="Unassembled WGS sequence"/>
</dbReference>
<dbReference type="Gene3D" id="3.10.50.10">
    <property type="match status" value="1"/>
</dbReference>
<dbReference type="GO" id="GO:0070492">
    <property type="term" value="F:oligosaccharide binding"/>
    <property type="evidence" value="ECO:0007669"/>
    <property type="project" value="TreeGrafter"/>
</dbReference>
<dbReference type="GO" id="GO:0008061">
    <property type="term" value="F:chitin binding"/>
    <property type="evidence" value="ECO:0007669"/>
    <property type="project" value="InterPro"/>
</dbReference>
<dbReference type="SUPFAM" id="SSF51445">
    <property type="entry name" value="(Trans)glycosidases"/>
    <property type="match status" value="1"/>
</dbReference>
<dbReference type="InterPro" id="IPR036779">
    <property type="entry name" value="LysM_dom_sf"/>
</dbReference>
<dbReference type="PANTHER" id="PTHR46066">
    <property type="entry name" value="CHITINASE DOMAIN-CONTAINING PROTEIN 1 FAMILY MEMBER"/>
    <property type="match status" value="1"/>
</dbReference>
<dbReference type="SMART" id="SM00636">
    <property type="entry name" value="Glyco_18"/>
    <property type="match status" value="1"/>
</dbReference>
<dbReference type="SUPFAM" id="SSF54106">
    <property type="entry name" value="LysM domain"/>
    <property type="match status" value="2"/>
</dbReference>
<dbReference type="Pfam" id="PF01476">
    <property type="entry name" value="LysM"/>
    <property type="match status" value="2"/>
</dbReference>
<dbReference type="OrthoDB" id="9769314at2"/>
<keyword evidence="6" id="KW-1185">Reference proteome</keyword>
<dbReference type="PROSITE" id="PS51910">
    <property type="entry name" value="GH18_2"/>
    <property type="match status" value="1"/>
</dbReference>
<dbReference type="EMBL" id="FNCP01000051">
    <property type="protein sequence ID" value="SDI56730.1"/>
    <property type="molecule type" value="Genomic_DNA"/>
</dbReference>
<dbReference type="PANTHER" id="PTHR46066:SF2">
    <property type="entry name" value="CHITINASE DOMAIN-CONTAINING PROTEIN 1"/>
    <property type="match status" value="1"/>
</dbReference>
<name>A0A1G8LNE5_9FIRM</name>
<organism evidence="5 6">
    <name type="scientific">Desulfosporosinus hippei DSM 8344</name>
    <dbReference type="NCBI Taxonomy" id="1121419"/>
    <lineage>
        <taxon>Bacteria</taxon>
        <taxon>Bacillati</taxon>
        <taxon>Bacillota</taxon>
        <taxon>Clostridia</taxon>
        <taxon>Eubacteriales</taxon>
        <taxon>Desulfitobacteriaceae</taxon>
        <taxon>Desulfosporosinus</taxon>
    </lineage>
</organism>
<dbReference type="InterPro" id="IPR011583">
    <property type="entry name" value="Chitinase_II/V-like_cat"/>
</dbReference>
<dbReference type="InterPro" id="IPR018392">
    <property type="entry name" value="LysM"/>
</dbReference>
<evidence type="ECO:0000313" key="5">
    <source>
        <dbReference type="EMBL" id="SDI56730.1"/>
    </source>
</evidence>
<dbReference type="SMART" id="SM00257">
    <property type="entry name" value="LysM"/>
    <property type="match status" value="2"/>
</dbReference>